<dbReference type="OMA" id="LMFWPCA"/>
<dbReference type="STRING" id="425265.A8Q860"/>
<dbReference type="InParanoid" id="A8Q860"/>
<comment type="subcellular location">
    <subcellularLocation>
        <location evidence="2">Membrane</location>
        <topology evidence="2">Multi-pass membrane protein</topology>
    </subcellularLocation>
</comment>
<dbReference type="Gene3D" id="1.20.120.1780">
    <property type="entry name" value="UbiA prenyltransferase"/>
    <property type="match status" value="1"/>
</dbReference>
<evidence type="ECO:0000256" key="4">
    <source>
        <dbReference type="ARBA" id="ARBA00022679"/>
    </source>
</evidence>
<evidence type="ECO:0000313" key="10">
    <source>
        <dbReference type="Proteomes" id="UP000008837"/>
    </source>
</evidence>
<keyword evidence="10" id="KW-1185">Reference proteome</keyword>
<evidence type="ECO:0000256" key="3">
    <source>
        <dbReference type="ARBA" id="ARBA00005985"/>
    </source>
</evidence>
<feature type="transmembrane region" description="Helical" evidence="8">
    <location>
        <begin position="148"/>
        <end position="167"/>
    </location>
</feature>
<dbReference type="Pfam" id="PF01040">
    <property type="entry name" value="UbiA"/>
    <property type="match status" value="1"/>
</dbReference>
<evidence type="ECO:0000256" key="5">
    <source>
        <dbReference type="ARBA" id="ARBA00022692"/>
    </source>
</evidence>
<comment type="similarity">
    <text evidence="3">Belongs to the UbiA prenyltransferase family.</text>
</comment>
<name>A8Q860_MALGO</name>
<accession>A8Q860</accession>
<dbReference type="FunCoup" id="A8Q860">
    <property type="interactions" value="169"/>
</dbReference>
<dbReference type="AlphaFoldDB" id="A8Q860"/>
<evidence type="ECO:0000256" key="2">
    <source>
        <dbReference type="ARBA" id="ARBA00004141"/>
    </source>
</evidence>
<dbReference type="VEuPathDB" id="FungiDB:MGL_3209"/>
<dbReference type="InterPro" id="IPR039653">
    <property type="entry name" value="Prenyltransferase"/>
</dbReference>
<evidence type="ECO:0000256" key="8">
    <source>
        <dbReference type="SAM" id="Phobius"/>
    </source>
</evidence>
<dbReference type="InterPro" id="IPR000537">
    <property type="entry name" value="UbiA_prenyltransferase"/>
</dbReference>
<dbReference type="OrthoDB" id="18170at2759"/>
<feature type="transmembrane region" description="Helical" evidence="8">
    <location>
        <begin position="49"/>
        <end position="66"/>
    </location>
</feature>
<organism evidence="9 10">
    <name type="scientific">Malassezia globosa (strain ATCC MYA-4612 / CBS 7966)</name>
    <name type="common">Dandruff-associated fungus</name>
    <dbReference type="NCBI Taxonomy" id="425265"/>
    <lineage>
        <taxon>Eukaryota</taxon>
        <taxon>Fungi</taxon>
        <taxon>Dikarya</taxon>
        <taxon>Basidiomycota</taxon>
        <taxon>Ustilaginomycotina</taxon>
        <taxon>Malasseziomycetes</taxon>
        <taxon>Malasseziales</taxon>
        <taxon>Malasseziaceae</taxon>
        <taxon>Malassezia</taxon>
    </lineage>
</organism>
<proteinExistence type="inferred from homology"/>
<dbReference type="EMBL" id="AAYY01000011">
    <property type="protein sequence ID" value="EDP42451.1"/>
    <property type="molecule type" value="Genomic_DNA"/>
</dbReference>
<feature type="transmembrane region" description="Helical" evidence="8">
    <location>
        <begin position="187"/>
        <end position="212"/>
    </location>
</feature>
<evidence type="ECO:0000256" key="1">
    <source>
        <dbReference type="ARBA" id="ARBA00001946"/>
    </source>
</evidence>
<dbReference type="CDD" id="cd13959">
    <property type="entry name" value="PT_UbiA_COQ2"/>
    <property type="match status" value="1"/>
</dbReference>
<dbReference type="PANTHER" id="PTHR11048:SF28">
    <property type="entry name" value="4-HYDROXYBENZOATE POLYPRENYLTRANSFERASE, MITOCHONDRIAL"/>
    <property type="match status" value="1"/>
</dbReference>
<sequence>MWDAKMDAKVERTKTRPIASGRITHGQATIALGLQLAAGLVVLLQLNTYSIILGSLALVPVTLYPLMKRVTNFPQVGMGLAFTWGSMLGWSAVAGACYWPAVLPLYASTVTWGVAYDLIYAQQDKADDKAAGVGSMALLLSDKGTKRALVALSVVWMALLVYAVQAQSPIFPSLTAKDGSTLSLHEWVQLTFATGHPFFAASWLATVAHIYWQIHTLKLNNRMDCWAKFCSNRSVGLIIFTGLAADYLYQWGNSCNTHDKKPELPSEKA</sequence>
<dbReference type="GeneID" id="5853971"/>
<dbReference type="Proteomes" id="UP000008837">
    <property type="component" value="Unassembled WGS sequence"/>
</dbReference>
<feature type="transmembrane region" description="Helical" evidence="8">
    <location>
        <begin position="73"/>
        <end position="92"/>
    </location>
</feature>
<evidence type="ECO:0000256" key="6">
    <source>
        <dbReference type="ARBA" id="ARBA00022989"/>
    </source>
</evidence>
<keyword evidence="4" id="KW-0808">Transferase</keyword>
<keyword evidence="6 8" id="KW-1133">Transmembrane helix</keyword>
<dbReference type="GO" id="GO:0008412">
    <property type="term" value="F:4-hydroxybenzoate polyprenyltransferase activity"/>
    <property type="evidence" value="ECO:0007669"/>
    <property type="project" value="TreeGrafter"/>
</dbReference>
<keyword evidence="7 8" id="KW-0472">Membrane</keyword>
<comment type="cofactor">
    <cofactor evidence="1">
        <name>Mg(2+)</name>
        <dbReference type="ChEBI" id="CHEBI:18420"/>
    </cofactor>
</comment>
<dbReference type="GO" id="GO:0006744">
    <property type="term" value="P:ubiquinone biosynthetic process"/>
    <property type="evidence" value="ECO:0007669"/>
    <property type="project" value="TreeGrafter"/>
</dbReference>
<evidence type="ECO:0000256" key="7">
    <source>
        <dbReference type="ARBA" id="ARBA00023136"/>
    </source>
</evidence>
<dbReference type="Gene3D" id="1.10.357.140">
    <property type="entry name" value="UbiA prenyltransferase"/>
    <property type="match status" value="1"/>
</dbReference>
<dbReference type="GO" id="GO:0005743">
    <property type="term" value="C:mitochondrial inner membrane"/>
    <property type="evidence" value="ECO:0007669"/>
    <property type="project" value="TreeGrafter"/>
</dbReference>
<keyword evidence="5 8" id="KW-0812">Transmembrane</keyword>
<dbReference type="InterPro" id="IPR044878">
    <property type="entry name" value="UbiA_sf"/>
</dbReference>
<protein>
    <submittedName>
        <fullName evidence="9">Uncharacterized protein</fullName>
    </submittedName>
</protein>
<evidence type="ECO:0000313" key="9">
    <source>
        <dbReference type="EMBL" id="EDP42451.1"/>
    </source>
</evidence>
<gene>
    <name evidence="9" type="ORF">MGL_3209</name>
</gene>
<comment type="caution">
    <text evidence="9">The sequence shown here is derived from an EMBL/GenBank/DDBJ whole genome shotgun (WGS) entry which is preliminary data.</text>
</comment>
<dbReference type="RefSeq" id="XP_001729665.1">
    <property type="nucleotide sequence ID" value="XM_001729613.1"/>
</dbReference>
<dbReference type="KEGG" id="mgl:MGL_3209"/>
<reference evidence="9 10" key="1">
    <citation type="journal article" date="2007" name="Proc. Natl. Acad. Sci. U.S.A.">
        <title>Dandruff-associated Malassezia genomes reveal convergent and divergent virulence traits shared with plant and human fungal pathogens.</title>
        <authorList>
            <person name="Xu J."/>
            <person name="Saunders C.W."/>
            <person name="Hu P."/>
            <person name="Grant R.A."/>
            <person name="Boekhout T."/>
            <person name="Kuramae E.E."/>
            <person name="Kronstad J.W."/>
            <person name="Deangelis Y.M."/>
            <person name="Reeder N.L."/>
            <person name="Johnstone K.R."/>
            <person name="Leland M."/>
            <person name="Fieno A.M."/>
            <person name="Begley W.M."/>
            <person name="Sun Y."/>
            <person name="Lacey M.P."/>
            <person name="Chaudhary T."/>
            <person name="Keough T."/>
            <person name="Chu L."/>
            <person name="Sears R."/>
            <person name="Yuan B."/>
            <person name="Dawson T.L.Jr."/>
        </authorList>
    </citation>
    <scope>NUCLEOTIDE SEQUENCE [LARGE SCALE GENOMIC DNA]</scope>
    <source>
        <strain evidence="10">ATCC MYA-4612 / CBS 7966</strain>
    </source>
</reference>
<dbReference type="PANTHER" id="PTHR11048">
    <property type="entry name" value="PRENYLTRANSFERASES"/>
    <property type="match status" value="1"/>
</dbReference>